<evidence type="ECO:0000256" key="3">
    <source>
        <dbReference type="SAM" id="SignalP"/>
    </source>
</evidence>
<evidence type="ECO:0000259" key="4">
    <source>
        <dbReference type="Pfam" id="PF14344"/>
    </source>
</evidence>
<dbReference type="InterPro" id="IPR025510">
    <property type="entry name" value="DUF4397"/>
</dbReference>
<name>A0A2U1ZU82_9MICO</name>
<dbReference type="Pfam" id="PF14344">
    <property type="entry name" value="DUF4397"/>
    <property type="match status" value="1"/>
</dbReference>
<feature type="transmembrane region" description="Helical" evidence="2">
    <location>
        <begin position="277"/>
        <end position="296"/>
    </location>
</feature>
<dbReference type="AlphaFoldDB" id="A0A2U1ZU82"/>
<evidence type="ECO:0000256" key="1">
    <source>
        <dbReference type="SAM" id="MobiDB-lite"/>
    </source>
</evidence>
<protein>
    <submittedName>
        <fullName evidence="5">Cell wall protein</fullName>
    </submittedName>
</protein>
<dbReference type="Proteomes" id="UP000245166">
    <property type="component" value="Unassembled WGS sequence"/>
</dbReference>
<accession>A0A2U1ZU82</accession>
<feature type="domain" description="DUF4397" evidence="4">
    <location>
        <begin position="60"/>
        <end position="181"/>
    </location>
</feature>
<keyword evidence="2" id="KW-0812">Transmembrane</keyword>
<keyword evidence="2" id="KW-0472">Membrane</keyword>
<proteinExistence type="predicted"/>
<organism evidence="5 6">
    <name type="scientific">Serinibacter arcticus</name>
    <dbReference type="NCBI Taxonomy" id="1655435"/>
    <lineage>
        <taxon>Bacteria</taxon>
        <taxon>Bacillati</taxon>
        <taxon>Actinomycetota</taxon>
        <taxon>Actinomycetes</taxon>
        <taxon>Micrococcales</taxon>
        <taxon>Beutenbergiaceae</taxon>
        <taxon>Serinibacter</taxon>
    </lineage>
</organism>
<dbReference type="RefSeq" id="WP_109228891.1">
    <property type="nucleotide sequence ID" value="NZ_PYHR01000002.1"/>
</dbReference>
<feature type="chain" id="PRO_5015613186" evidence="3">
    <location>
        <begin position="50"/>
        <end position="303"/>
    </location>
</feature>
<evidence type="ECO:0000256" key="2">
    <source>
        <dbReference type="SAM" id="Phobius"/>
    </source>
</evidence>
<evidence type="ECO:0000313" key="6">
    <source>
        <dbReference type="Proteomes" id="UP000245166"/>
    </source>
</evidence>
<keyword evidence="6" id="KW-1185">Reference proteome</keyword>
<feature type="region of interest" description="Disordered" evidence="1">
    <location>
        <begin position="1"/>
        <end position="25"/>
    </location>
</feature>
<comment type="caution">
    <text evidence="5">The sequence shown here is derived from an EMBL/GenBank/DDBJ whole genome shotgun (WGS) entry which is preliminary data.</text>
</comment>
<evidence type="ECO:0000313" key="5">
    <source>
        <dbReference type="EMBL" id="PWD50510.1"/>
    </source>
</evidence>
<feature type="signal peptide" evidence="3">
    <location>
        <begin position="1"/>
        <end position="49"/>
    </location>
</feature>
<dbReference type="OrthoDB" id="9783299at2"/>
<reference evidence="5 6" key="1">
    <citation type="submission" date="2018-03" db="EMBL/GenBank/DDBJ databases">
        <title>Genome assembly of novel Miniimonas species PCH200.</title>
        <authorList>
            <person name="Thakur V."/>
            <person name="Kumar V."/>
            <person name="Singh D."/>
        </authorList>
    </citation>
    <scope>NUCLEOTIDE SEQUENCE [LARGE SCALE GENOMIC DNA]</scope>
    <source>
        <strain evidence="5 6">PCH200</strain>
    </source>
</reference>
<sequence length="303" mass="30169">MTTTRTAPTTSTAPAARRSRTTSRATRATVTLGLTFGLAALGAAAPAAAAPAEPAPVDGWVRLGHFSPDTPAVDARLTAVAGTTDLTFEDVGYGDVSGYTRLPQGTYTVAMIPAGAPEGTDPAITQTFEVVPGGAATVAAVGLNADLSGRVIADDLTPPADGQARVRLIQASVSSPEVDVTTDTGTPIARGAAFGTATDYAEVGAGRWTLDVEGTQSGTVQVDLPAGSVNTLVVLDDGDQITLTTLEDASGPSAAPQGGVATGEGGLVLEADRRTGAAIAGVAGALGLVVGLRALVRRRPEVA</sequence>
<dbReference type="EMBL" id="PYHR01000002">
    <property type="protein sequence ID" value="PWD50510.1"/>
    <property type="molecule type" value="Genomic_DNA"/>
</dbReference>
<gene>
    <name evidence="5" type="ORF">C8046_07465</name>
</gene>
<keyword evidence="3" id="KW-0732">Signal</keyword>
<keyword evidence="2" id="KW-1133">Transmembrane helix</keyword>